<evidence type="ECO:0000313" key="1">
    <source>
        <dbReference type="EMBL" id="TGB06930.1"/>
    </source>
</evidence>
<dbReference type="AlphaFoldDB" id="A0A4Z0H9K5"/>
<organism evidence="1 2">
    <name type="scientific">Streptomyces palmae</name>
    <dbReference type="NCBI Taxonomy" id="1701085"/>
    <lineage>
        <taxon>Bacteria</taxon>
        <taxon>Bacillati</taxon>
        <taxon>Actinomycetota</taxon>
        <taxon>Actinomycetes</taxon>
        <taxon>Kitasatosporales</taxon>
        <taxon>Streptomycetaceae</taxon>
        <taxon>Streptomyces</taxon>
    </lineage>
</organism>
<dbReference type="Proteomes" id="UP000297948">
    <property type="component" value="Unassembled WGS sequence"/>
</dbReference>
<comment type="caution">
    <text evidence="1">The sequence shown here is derived from an EMBL/GenBank/DDBJ whole genome shotgun (WGS) entry which is preliminary data.</text>
</comment>
<proteinExistence type="predicted"/>
<accession>A0A4Z0H9K5</accession>
<dbReference type="OrthoDB" id="4257787at2"/>
<name>A0A4Z0H9K5_9ACTN</name>
<evidence type="ECO:0000313" key="2">
    <source>
        <dbReference type="Proteomes" id="UP000297948"/>
    </source>
</evidence>
<keyword evidence="2" id="KW-1185">Reference proteome</keyword>
<protein>
    <submittedName>
        <fullName evidence="1">Uncharacterized protein</fullName>
    </submittedName>
</protein>
<gene>
    <name evidence="1" type="ORF">E4099_17765</name>
</gene>
<sequence>MHTCPRCGSDAVPDPEHARVICCLSCWHTWALPKDTHCPGFLPRLMPALRVLDEYRDLNR</sequence>
<reference evidence="1 2" key="1">
    <citation type="submission" date="2019-03" db="EMBL/GenBank/DDBJ databases">
        <authorList>
            <person name="Gonzalez-Pimentel J.L."/>
        </authorList>
    </citation>
    <scope>NUCLEOTIDE SEQUENCE [LARGE SCALE GENOMIC DNA]</scope>
    <source>
        <strain evidence="1 2">JCM 31289</strain>
    </source>
</reference>
<dbReference type="EMBL" id="SRID01000161">
    <property type="protein sequence ID" value="TGB06930.1"/>
    <property type="molecule type" value="Genomic_DNA"/>
</dbReference>